<dbReference type="EMBL" id="DQSV01000071">
    <property type="protein sequence ID" value="HIP17364.1"/>
    <property type="molecule type" value="Genomic_DNA"/>
</dbReference>
<dbReference type="InterPro" id="IPR001387">
    <property type="entry name" value="Cro/C1-type_HTH"/>
</dbReference>
<dbReference type="GO" id="GO:0003677">
    <property type="term" value="F:DNA binding"/>
    <property type="evidence" value="ECO:0007669"/>
    <property type="project" value="InterPro"/>
</dbReference>
<dbReference type="AlphaFoldDB" id="A0A833DQF7"/>
<sequence length="246" mass="27923">MEKIKVHIVGDIVLSEKIGKGLKKWREIFNISQIEIARYLNLSPSVISDYEASRRKNPGVNTIKRYVDSLIELDKKNGGYTIKALQKILNPSSMEPILQIKEYKSPIKIVDFLNAIEGELPINYQNNNTIEKTQNAQEIDEKLKAQIFGHTVVDSLKAILEMDGQDFLNLYGWTTERALIFTNVSTGRSPMVAIRVSSIKPRLVVFQGVSRLDRLAVKLAKIENIPLIITKLSVDELLDRLKNSFN</sequence>
<organism evidence="2 3">
    <name type="scientific">Methanothermococcus okinawensis</name>
    <dbReference type="NCBI Taxonomy" id="155863"/>
    <lineage>
        <taxon>Archaea</taxon>
        <taxon>Methanobacteriati</taxon>
        <taxon>Methanobacteriota</taxon>
        <taxon>Methanomada group</taxon>
        <taxon>Methanococci</taxon>
        <taxon>Methanococcales</taxon>
        <taxon>Methanococcaceae</taxon>
        <taxon>Methanothermococcus</taxon>
    </lineage>
</organism>
<dbReference type="Gene3D" id="1.10.260.40">
    <property type="entry name" value="lambda repressor-like DNA-binding domains"/>
    <property type="match status" value="1"/>
</dbReference>
<dbReference type="SUPFAM" id="SSF47413">
    <property type="entry name" value="lambda repressor-like DNA-binding domains"/>
    <property type="match status" value="1"/>
</dbReference>
<comment type="caution">
    <text evidence="2">The sequence shown here is derived from an EMBL/GenBank/DDBJ whole genome shotgun (WGS) entry which is preliminary data.</text>
</comment>
<dbReference type="InterPro" id="IPR010982">
    <property type="entry name" value="Lambda_DNA-bd_dom_sf"/>
</dbReference>
<reference evidence="2" key="1">
    <citation type="journal article" date="2020" name="ISME J.">
        <title>Gammaproteobacteria mediating utilization of methyl-, sulfur- and petroleum organic compounds in deep ocean hydrothermal plumes.</title>
        <authorList>
            <person name="Zhou Z."/>
            <person name="Liu Y."/>
            <person name="Pan J."/>
            <person name="Cron B.R."/>
            <person name="Toner B.M."/>
            <person name="Anantharaman K."/>
            <person name="Breier J.A."/>
            <person name="Dick G.J."/>
            <person name="Li M."/>
        </authorList>
    </citation>
    <scope>NUCLEOTIDE SEQUENCE</scope>
    <source>
        <strain evidence="2">SZUA-1385</strain>
    </source>
</reference>
<dbReference type="PIRSF" id="PIRSF037724">
    <property type="entry name" value="TF_HTH_MJ1545_prd"/>
    <property type="match status" value="1"/>
</dbReference>
<gene>
    <name evidence="2" type="ORF">EYG76_03560</name>
</gene>
<feature type="domain" description="HTH cro/C1-type" evidence="1">
    <location>
        <begin position="22"/>
        <end position="76"/>
    </location>
</feature>
<dbReference type="Pfam" id="PF01381">
    <property type="entry name" value="HTH_3"/>
    <property type="match status" value="1"/>
</dbReference>
<name>A0A833DQF7_9EURY</name>
<dbReference type="InterPro" id="IPR017271">
    <property type="entry name" value="Tscrpt_reg_HTH_MJ1545_prd"/>
</dbReference>
<dbReference type="PROSITE" id="PS50943">
    <property type="entry name" value="HTH_CROC1"/>
    <property type="match status" value="1"/>
</dbReference>
<evidence type="ECO:0000313" key="2">
    <source>
        <dbReference type="EMBL" id="HIP17364.1"/>
    </source>
</evidence>
<accession>A0A833DQF7</accession>
<evidence type="ECO:0000259" key="1">
    <source>
        <dbReference type="PROSITE" id="PS50943"/>
    </source>
</evidence>
<dbReference type="Proteomes" id="UP000605144">
    <property type="component" value="Unassembled WGS sequence"/>
</dbReference>
<proteinExistence type="predicted"/>
<dbReference type="SMART" id="SM00530">
    <property type="entry name" value="HTH_XRE"/>
    <property type="match status" value="1"/>
</dbReference>
<evidence type="ECO:0000313" key="3">
    <source>
        <dbReference type="Proteomes" id="UP000605144"/>
    </source>
</evidence>
<dbReference type="CDD" id="cd00093">
    <property type="entry name" value="HTH_XRE"/>
    <property type="match status" value="1"/>
</dbReference>
<protein>
    <submittedName>
        <fullName evidence="2">Helix-turn-helix domain-containing protein</fullName>
    </submittedName>
</protein>